<reference evidence="2" key="1">
    <citation type="submission" date="2015-06" db="EMBL/GenBank/DDBJ databases">
        <title>New insights into the roles of widespread benthic archaea in carbon and nitrogen cycling.</title>
        <authorList>
            <person name="Lazar C.S."/>
            <person name="Baker B.J."/>
            <person name="Seitz K.W."/>
            <person name="Hyde A.S."/>
            <person name="Dick G.J."/>
            <person name="Hinrichs K.-U."/>
            <person name="Teske A.P."/>
        </authorList>
    </citation>
    <scope>NUCLEOTIDE SEQUENCE [LARGE SCALE GENOMIC DNA]</scope>
</reference>
<dbReference type="Proteomes" id="UP000054016">
    <property type="component" value="Unassembled WGS sequence"/>
</dbReference>
<comment type="caution">
    <text evidence="1">The sequence shown here is derived from an EMBL/GenBank/DDBJ whole genome shotgun (WGS) entry which is preliminary data.</text>
</comment>
<evidence type="ECO:0000313" key="2">
    <source>
        <dbReference type="Proteomes" id="UP000054016"/>
    </source>
</evidence>
<evidence type="ECO:0000313" key="1">
    <source>
        <dbReference type="EMBL" id="KON30948.1"/>
    </source>
</evidence>
<organism evidence="1 2">
    <name type="scientific">miscellaneous Crenarchaeota group-1 archaeon SG8-32-3</name>
    <dbReference type="NCBI Taxonomy" id="1685125"/>
    <lineage>
        <taxon>Archaea</taxon>
        <taxon>Candidatus Bathyarchaeota</taxon>
        <taxon>MCG-1</taxon>
    </lineage>
</organism>
<accession>A0A0M0BQW4</accession>
<dbReference type="AlphaFoldDB" id="A0A0M0BQW4"/>
<sequence>MMKKSMSKKSLPYKIDLTEIEGDGSFPCPKCGTVISPEDETEQVYKIVETKLINDELVELVIMCSNCGSKIKLTGFEATIEGLPTR</sequence>
<dbReference type="EMBL" id="LFWV01000047">
    <property type="protein sequence ID" value="KON30948.1"/>
    <property type="molecule type" value="Genomic_DNA"/>
</dbReference>
<name>A0A0M0BQW4_9ARCH</name>
<gene>
    <name evidence="1" type="ORF">AC478_03505</name>
</gene>
<protein>
    <submittedName>
        <fullName evidence="1">Uncharacterized protein</fullName>
    </submittedName>
</protein>
<proteinExistence type="predicted"/>